<evidence type="ECO:0000256" key="4">
    <source>
        <dbReference type="ARBA" id="ARBA00022692"/>
    </source>
</evidence>
<keyword evidence="2 7" id="KW-0813">Transport</keyword>
<dbReference type="NCBIfam" id="TIGR04056">
    <property type="entry name" value="OMP_RagA_SusC"/>
    <property type="match status" value="1"/>
</dbReference>
<evidence type="ECO:0000259" key="8">
    <source>
        <dbReference type="Pfam" id="PF07715"/>
    </source>
</evidence>
<dbReference type="SUPFAM" id="SSF49464">
    <property type="entry name" value="Carboxypeptidase regulatory domain-like"/>
    <property type="match status" value="1"/>
</dbReference>
<keyword evidence="10" id="KW-1185">Reference proteome</keyword>
<evidence type="ECO:0000256" key="1">
    <source>
        <dbReference type="ARBA" id="ARBA00004571"/>
    </source>
</evidence>
<dbReference type="STRING" id="1285928.SAMN04487894_10348"/>
<dbReference type="Pfam" id="PF07715">
    <property type="entry name" value="Plug"/>
    <property type="match status" value="1"/>
</dbReference>
<keyword evidence="3 7" id="KW-1134">Transmembrane beta strand</keyword>
<dbReference type="Gene3D" id="2.40.170.20">
    <property type="entry name" value="TonB-dependent receptor, beta-barrel domain"/>
    <property type="match status" value="1"/>
</dbReference>
<dbReference type="Pfam" id="PF13715">
    <property type="entry name" value="CarbopepD_reg_2"/>
    <property type="match status" value="1"/>
</dbReference>
<name>A0A1G6MWJ4_NIADE</name>
<gene>
    <name evidence="9" type="ORF">SAMN04487894_10348</name>
</gene>
<dbReference type="InterPro" id="IPR012910">
    <property type="entry name" value="Plug_dom"/>
</dbReference>
<dbReference type="NCBIfam" id="TIGR04057">
    <property type="entry name" value="SusC_RagA_signa"/>
    <property type="match status" value="1"/>
</dbReference>
<accession>A0A1G6MWJ4</accession>
<dbReference type="EMBL" id="FMZO01000003">
    <property type="protein sequence ID" value="SDC59305.1"/>
    <property type="molecule type" value="Genomic_DNA"/>
</dbReference>
<dbReference type="Gene3D" id="3.55.50.30">
    <property type="match status" value="1"/>
</dbReference>
<evidence type="ECO:0000256" key="6">
    <source>
        <dbReference type="ARBA" id="ARBA00023237"/>
    </source>
</evidence>
<evidence type="ECO:0000256" key="7">
    <source>
        <dbReference type="PROSITE-ProRule" id="PRU01360"/>
    </source>
</evidence>
<dbReference type="InterPro" id="IPR037066">
    <property type="entry name" value="Plug_dom_sf"/>
</dbReference>
<evidence type="ECO:0000256" key="3">
    <source>
        <dbReference type="ARBA" id="ARBA00022452"/>
    </source>
</evidence>
<dbReference type="InterPro" id="IPR036942">
    <property type="entry name" value="Beta-barrel_TonB_sf"/>
</dbReference>
<dbReference type="SUPFAM" id="SSF56935">
    <property type="entry name" value="Porins"/>
    <property type="match status" value="1"/>
</dbReference>
<dbReference type="InterPro" id="IPR008969">
    <property type="entry name" value="CarboxyPept-like_regulatory"/>
</dbReference>
<dbReference type="Proteomes" id="UP000198757">
    <property type="component" value="Unassembled WGS sequence"/>
</dbReference>
<dbReference type="GO" id="GO:0009279">
    <property type="term" value="C:cell outer membrane"/>
    <property type="evidence" value="ECO:0007669"/>
    <property type="project" value="UniProtKB-SubCell"/>
</dbReference>
<feature type="domain" description="TonB-dependent receptor plug" evidence="8">
    <location>
        <begin position="222"/>
        <end position="326"/>
    </location>
</feature>
<keyword evidence="5 7" id="KW-0472">Membrane</keyword>
<dbReference type="Gene3D" id="2.170.130.10">
    <property type="entry name" value="TonB-dependent receptor, plug domain"/>
    <property type="match status" value="1"/>
</dbReference>
<dbReference type="InterPro" id="IPR039426">
    <property type="entry name" value="TonB-dep_rcpt-like"/>
</dbReference>
<organism evidence="9 10">
    <name type="scientific">Niabella drilacis (strain DSM 25811 / CCM 8410 / CCUG 62505 / LMG 26954 / E90)</name>
    <dbReference type="NCBI Taxonomy" id="1285928"/>
    <lineage>
        <taxon>Bacteria</taxon>
        <taxon>Pseudomonadati</taxon>
        <taxon>Bacteroidota</taxon>
        <taxon>Chitinophagia</taxon>
        <taxon>Chitinophagales</taxon>
        <taxon>Chitinophagaceae</taxon>
        <taxon>Niabella</taxon>
    </lineage>
</organism>
<keyword evidence="6 7" id="KW-0998">Cell outer membrane</keyword>
<evidence type="ECO:0000313" key="9">
    <source>
        <dbReference type="EMBL" id="SDC59305.1"/>
    </source>
</evidence>
<dbReference type="InterPro" id="IPR023996">
    <property type="entry name" value="TonB-dep_OMP_SusC/RagA"/>
</dbReference>
<comment type="similarity">
    <text evidence="7">Belongs to the TonB-dependent receptor family.</text>
</comment>
<reference evidence="10" key="1">
    <citation type="submission" date="2016-10" db="EMBL/GenBank/DDBJ databases">
        <authorList>
            <person name="Varghese N."/>
            <person name="Submissions S."/>
        </authorList>
    </citation>
    <scope>NUCLEOTIDE SEQUENCE [LARGE SCALE GENOMIC DNA]</scope>
    <source>
        <strain evidence="10">DSM 25811 / CCM 8410 / LMG 26954 / E90</strain>
    </source>
</reference>
<dbReference type="InterPro" id="IPR023997">
    <property type="entry name" value="TonB-dep_OMP_SusC/RagA_CS"/>
</dbReference>
<protein>
    <submittedName>
        <fullName evidence="9">TonB-linked outer membrane protein, SusC/RagA family</fullName>
    </submittedName>
</protein>
<dbReference type="FunFam" id="2.170.130.10:FF:000003">
    <property type="entry name" value="SusC/RagA family TonB-linked outer membrane protein"/>
    <property type="match status" value="1"/>
</dbReference>
<evidence type="ECO:0000256" key="2">
    <source>
        <dbReference type="ARBA" id="ARBA00022448"/>
    </source>
</evidence>
<dbReference type="Gene3D" id="2.60.40.1120">
    <property type="entry name" value="Carboxypeptidase-like, regulatory domain"/>
    <property type="match status" value="1"/>
</dbReference>
<proteinExistence type="inferred from homology"/>
<dbReference type="AlphaFoldDB" id="A0A1G6MWJ4"/>
<comment type="subcellular location">
    <subcellularLocation>
        <location evidence="1 7">Cell outer membrane</location>
        <topology evidence="1 7">Multi-pass membrane protein</topology>
    </subcellularLocation>
</comment>
<keyword evidence="4 7" id="KW-0812">Transmembrane</keyword>
<dbReference type="PROSITE" id="PS52016">
    <property type="entry name" value="TONB_DEPENDENT_REC_3"/>
    <property type="match status" value="1"/>
</dbReference>
<sequence length="1105" mass="122122">MFCAGGRHRELKRLLLIMKLTTFFLLCVLLQAAASGHSQNVTLSLKSAPIEKAFREIGRQTGYRFVYFKEQLENLPPVTLAVKNKPLTDVLQELFLRRPLSYTVTGNYISIKKTPVIQTALEPLPIEVRGVVTDSAGTPLAGATVALAGSSRAVKTNNQGAFLIEADPGSLLVITYIGFQEERIKAPEDGSLTVVLQRAPDPGMNEVVVLGFGQTQKRELQTGATASVSSKELKQSPAANLTNALAGRLPGLISLQRGGEPGNDAAMLFIRGRATTNGQDPLLTIDGVQKDYSAITLLDVNEIENITILKDASATALYGVKGANGVIIVTTKRGVNGTPRITMSMERATQKPVKVPRFLDSYDYALLANEAWHNDNPNGTPIYNEAALNHYKTGDDPLLYPSVDWLREIMKPGLQDRVNFNVSGGSDKVRYFVNAGYLNQKGVYKAVKNDLYDPNAAFKRYNFRSNIDINFDEDFSIGLSLFGAIEDKRNPNFTDADIFWTLLQVPPNYGPVKWPTGYYSKGNDVFNPLWLLNESGYTQAFNSSLSGLFSLERKLDFITKGLSFKGHYSFDGYFKNSLVRRASRQIATYVGGPLDSLTSYNYSQVDLPLQAPASTYSQNRDVWIDLSLNYHRTFGDHDVTGLLLANRTQHIVANQVPFVSQGMVARLAYNYKMKYLLEMNGAYNGTDNFAPDNRYGFFPSVSAGYVISKEPFWESVGPITFLKLRGSYGMVGNDQIAGRRWPFISEFAAAAGYPFGTTLSNAIAGTAEGAMANPDVSWEKSTKADIGIEMNLWGTLFSVKADYFNEKRTDILITRNTVPGIIGASGGQLPTVNWGRINNHGFEVELNHQNRIGAVSYFVNSNLSKVRNKVLFIDEAANLIPWQQATGRQLGMLWGLTSLGFFQNQEEIDNSPKQFGTVIPGDIKYKDMNGDGVIDGNDEGYVLGSNVPEVFYGISAGISWKNLDFSILFQGAGNVYRNLQGTGIWEFFQGGKVADIHQGRWTPETAATATYPALHYGTNANNFRGSTFFMDNSSYLRLKNVELGYTFRNVRLQNGTGFNTLRLYANAINLYTWTKARMFDPENYSGYGAVYPPTRAVNFGLSVSF</sequence>
<evidence type="ECO:0000256" key="5">
    <source>
        <dbReference type="ARBA" id="ARBA00023136"/>
    </source>
</evidence>
<evidence type="ECO:0000313" key="10">
    <source>
        <dbReference type="Proteomes" id="UP000198757"/>
    </source>
</evidence>